<evidence type="ECO:0000313" key="3">
    <source>
        <dbReference type="Proteomes" id="UP001219355"/>
    </source>
</evidence>
<evidence type="ECO:0000256" key="1">
    <source>
        <dbReference type="SAM" id="MobiDB-lite"/>
    </source>
</evidence>
<name>A0AAF0DBP1_9EURO</name>
<keyword evidence="3" id="KW-1185">Reference proteome</keyword>
<accession>A0AAF0DBP1</accession>
<evidence type="ECO:0000313" key="2">
    <source>
        <dbReference type="EMBL" id="WEW55562.1"/>
    </source>
</evidence>
<organism evidence="2 3">
    <name type="scientific">Emydomyces testavorans</name>
    <dbReference type="NCBI Taxonomy" id="2070801"/>
    <lineage>
        <taxon>Eukaryota</taxon>
        <taxon>Fungi</taxon>
        <taxon>Dikarya</taxon>
        <taxon>Ascomycota</taxon>
        <taxon>Pezizomycotina</taxon>
        <taxon>Eurotiomycetes</taxon>
        <taxon>Eurotiomycetidae</taxon>
        <taxon>Onygenales</taxon>
        <taxon>Nannizziopsiaceae</taxon>
        <taxon>Emydomyces</taxon>
    </lineage>
</organism>
<protein>
    <submittedName>
        <fullName evidence="2">Uncharacterized protein</fullName>
    </submittedName>
</protein>
<feature type="region of interest" description="Disordered" evidence="1">
    <location>
        <begin position="172"/>
        <end position="207"/>
    </location>
</feature>
<dbReference type="Proteomes" id="UP001219355">
    <property type="component" value="Chromosome 1"/>
</dbReference>
<sequence>MLPPSDSINHQNLKLAEFVASLQNQTTLPAPPPPYAVVQSNDDVLGELEDDEDDGLPLAPIVLKVDTSITIDGHANTVAIPTPLSGGCEDGQGFPSETSSATSNSGLIRQLQQQRQAKSAQIASSVVSALKSCGVLDDRESGKTRPVEISIDAGIHIKGAKNVVCSGIRRRMETTSTAGVGDPQGLERKRRAQSEPFEQPILKRRNA</sequence>
<gene>
    <name evidence="2" type="ORF">PRK78_000993</name>
</gene>
<dbReference type="EMBL" id="CP120627">
    <property type="protein sequence ID" value="WEW55562.1"/>
    <property type="molecule type" value="Genomic_DNA"/>
</dbReference>
<proteinExistence type="predicted"/>
<reference evidence="2" key="1">
    <citation type="submission" date="2023-03" db="EMBL/GenBank/DDBJ databases">
        <title>Emydomyces testavorans Genome Sequence.</title>
        <authorList>
            <person name="Hoyer L."/>
        </authorList>
    </citation>
    <scope>NUCLEOTIDE SEQUENCE</scope>
    <source>
        <strain evidence="2">16-2883</strain>
    </source>
</reference>
<dbReference type="AlphaFoldDB" id="A0AAF0DBP1"/>